<keyword evidence="12" id="KW-0812">Transmembrane</keyword>
<dbReference type="EC" id="2.7.11.1" evidence="1"/>
<evidence type="ECO:0000256" key="9">
    <source>
        <dbReference type="PROSITE-ProRule" id="PRU10141"/>
    </source>
</evidence>
<sequence length="300" mass="33994">MRQWSLRSRSLKRLLSISIGRRSTRAEEESMGEDNGFKSMEDSPQKPTWRCFSFEEIHKATNGFHQDNLVGRGGYAEVYRGVMEDGGVIAVKRLTRASTEEQKEKEFLTEIGTIGHVKHPNVTALLGCCIEKDLYLIFEFSSNGSVSSHLHDESSMPMTWNLRYKIGIGTAHGLHYLHKGCQRRIIHRDIKASNILLTSDFEPQISDFGLARWLPSEWSHRAVAPIEGTFGCLAPEYFMHGIIDEKTDVFAFGVFLLELISGRKPVDGSHKSLLSWVTFNVSLFILRCTCSLILISYLPH</sequence>
<dbReference type="SMART" id="SM00220">
    <property type="entry name" value="S_TKc"/>
    <property type="match status" value="1"/>
</dbReference>
<keyword evidence="5" id="KW-0418">Kinase</keyword>
<proteinExistence type="inferred from homology"/>
<evidence type="ECO:0000256" key="12">
    <source>
        <dbReference type="SAM" id="Phobius"/>
    </source>
</evidence>
<organism evidence="14 15">
    <name type="scientific">Dioscorea cayennensis subsp. rotundata</name>
    <name type="common">White Guinea yam</name>
    <name type="synonym">Dioscorea rotundata</name>
    <dbReference type="NCBI Taxonomy" id="55577"/>
    <lineage>
        <taxon>Eukaryota</taxon>
        <taxon>Viridiplantae</taxon>
        <taxon>Streptophyta</taxon>
        <taxon>Embryophyta</taxon>
        <taxon>Tracheophyta</taxon>
        <taxon>Spermatophyta</taxon>
        <taxon>Magnoliopsida</taxon>
        <taxon>Liliopsida</taxon>
        <taxon>Dioscoreales</taxon>
        <taxon>Dioscoreaceae</taxon>
        <taxon>Dioscorea</taxon>
    </lineage>
</organism>
<dbReference type="PROSITE" id="PS00108">
    <property type="entry name" value="PROTEIN_KINASE_ST"/>
    <property type="match status" value="1"/>
</dbReference>
<name>A0AB40CNN8_DIOCR</name>
<comment type="catalytic activity">
    <reaction evidence="8">
        <text>L-seryl-[protein] + ATP = O-phospho-L-seryl-[protein] + ADP + H(+)</text>
        <dbReference type="Rhea" id="RHEA:17989"/>
        <dbReference type="Rhea" id="RHEA-COMP:9863"/>
        <dbReference type="Rhea" id="RHEA-COMP:11604"/>
        <dbReference type="ChEBI" id="CHEBI:15378"/>
        <dbReference type="ChEBI" id="CHEBI:29999"/>
        <dbReference type="ChEBI" id="CHEBI:30616"/>
        <dbReference type="ChEBI" id="CHEBI:83421"/>
        <dbReference type="ChEBI" id="CHEBI:456216"/>
        <dbReference type="EC" id="2.7.11.1"/>
    </reaction>
</comment>
<dbReference type="Gene3D" id="1.10.510.10">
    <property type="entry name" value="Transferase(Phosphotransferase) domain 1"/>
    <property type="match status" value="1"/>
</dbReference>
<protein>
    <recommendedName>
        <fullName evidence="1">non-specific serine/threonine protein kinase</fullName>
        <ecNumber evidence="1">2.7.11.1</ecNumber>
    </recommendedName>
</protein>
<evidence type="ECO:0000256" key="6">
    <source>
        <dbReference type="ARBA" id="ARBA00022840"/>
    </source>
</evidence>
<keyword evidence="4 9" id="KW-0547">Nucleotide-binding</keyword>
<comment type="similarity">
    <text evidence="10">Belongs to the protein kinase superfamily.</text>
</comment>
<evidence type="ECO:0000313" key="15">
    <source>
        <dbReference type="RefSeq" id="XP_039141705.1"/>
    </source>
</evidence>
<dbReference type="Gene3D" id="3.30.200.20">
    <property type="entry name" value="Phosphorylase Kinase, domain 1"/>
    <property type="match status" value="1"/>
</dbReference>
<feature type="compositionally biased region" description="Basic and acidic residues" evidence="11">
    <location>
        <begin position="35"/>
        <end position="44"/>
    </location>
</feature>
<dbReference type="RefSeq" id="XP_039141705.1">
    <property type="nucleotide sequence ID" value="XM_039285771.1"/>
</dbReference>
<dbReference type="PANTHER" id="PTHR47987:SF20">
    <property type="entry name" value="OS04G0654600 PROTEIN"/>
    <property type="match status" value="1"/>
</dbReference>
<dbReference type="PROSITE" id="PS50011">
    <property type="entry name" value="PROTEIN_KINASE_DOM"/>
    <property type="match status" value="1"/>
</dbReference>
<evidence type="ECO:0000256" key="4">
    <source>
        <dbReference type="ARBA" id="ARBA00022741"/>
    </source>
</evidence>
<keyword evidence="2 10" id="KW-0723">Serine/threonine-protein kinase</keyword>
<dbReference type="InterPro" id="IPR001245">
    <property type="entry name" value="Ser-Thr/Tyr_kinase_cat_dom"/>
</dbReference>
<dbReference type="PROSITE" id="PS00107">
    <property type="entry name" value="PROTEIN_KINASE_ATP"/>
    <property type="match status" value="1"/>
</dbReference>
<evidence type="ECO:0000256" key="5">
    <source>
        <dbReference type="ARBA" id="ARBA00022777"/>
    </source>
</evidence>
<evidence type="ECO:0000259" key="13">
    <source>
        <dbReference type="PROSITE" id="PS50011"/>
    </source>
</evidence>
<feature type="transmembrane region" description="Helical" evidence="12">
    <location>
        <begin position="273"/>
        <end position="298"/>
    </location>
</feature>
<keyword evidence="6 9" id="KW-0067">ATP-binding</keyword>
<keyword evidence="12" id="KW-1133">Transmembrane helix</keyword>
<feature type="domain" description="Protein kinase" evidence="13">
    <location>
        <begin position="64"/>
        <end position="300"/>
    </location>
</feature>
<dbReference type="GO" id="GO:0004674">
    <property type="term" value="F:protein serine/threonine kinase activity"/>
    <property type="evidence" value="ECO:0007669"/>
    <property type="project" value="UniProtKB-KW"/>
</dbReference>
<evidence type="ECO:0000256" key="7">
    <source>
        <dbReference type="ARBA" id="ARBA00047899"/>
    </source>
</evidence>
<feature type="binding site" evidence="9">
    <location>
        <position position="92"/>
    </location>
    <ligand>
        <name>ATP</name>
        <dbReference type="ChEBI" id="CHEBI:30616"/>
    </ligand>
</feature>
<keyword evidence="14" id="KW-1185">Reference proteome</keyword>
<evidence type="ECO:0000313" key="14">
    <source>
        <dbReference type="Proteomes" id="UP001515500"/>
    </source>
</evidence>
<keyword evidence="3" id="KW-0808">Transferase</keyword>
<dbReference type="InterPro" id="IPR000719">
    <property type="entry name" value="Prot_kinase_dom"/>
</dbReference>
<accession>A0AB40CNN8</accession>
<dbReference type="AlphaFoldDB" id="A0AB40CNN8"/>
<dbReference type="InterPro" id="IPR046958">
    <property type="entry name" value="RBK1/2/STUNTED"/>
</dbReference>
<dbReference type="InterPro" id="IPR008271">
    <property type="entry name" value="Ser/Thr_kinase_AS"/>
</dbReference>
<dbReference type="FunFam" id="1.10.510.10:FF:001023">
    <property type="entry name" value="Os07g0541700 protein"/>
    <property type="match status" value="1"/>
</dbReference>
<dbReference type="Pfam" id="PF07714">
    <property type="entry name" value="PK_Tyr_Ser-Thr"/>
    <property type="match status" value="1"/>
</dbReference>
<gene>
    <name evidence="15" type="primary">LOC120278974</name>
</gene>
<evidence type="ECO:0000256" key="11">
    <source>
        <dbReference type="SAM" id="MobiDB-lite"/>
    </source>
</evidence>
<dbReference type="InterPro" id="IPR011009">
    <property type="entry name" value="Kinase-like_dom_sf"/>
</dbReference>
<dbReference type="SUPFAM" id="SSF56112">
    <property type="entry name" value="Protein kinase-like (PK-like)"/>
    <property type="match status" value="1"/>
</dbReference>
<feature type="region of interest" description="Disordered" evidence="11">
    <location>
        <begin position="22"/>
        <end position="44"/>
    </location>
</feature>
<evidence type="ECO:0000256" key="10">
    <source>
        <dbReference type="RuleBase" id="RU000304"/>
    </source>
</evidence>
<dbReference type="Proteomes" id="UP001515500">
    <property type="component" value="Chromosome 16"/>
</dbReference>
<dbReference type="PANTHER" id="PTHR47987">
    <property type="entry name" value="OS08G0249100 PROTEIN"/>
    <property type="match status" value="1"/>
</dbReference>
<dbReference type="InterPro" id="IPR017441">
    <property type="entry name" value="Protein_kinase_ATP_BS"/>
</dbReference>
<dbReference type="FunFam" id="3.30.200.20:FF:000325">
    <property type="entry name" value="Putative receptor-like serine/threonine-protein kinase"/>
    <property type="match status" value="1"/>
</dbReference>
<reference evidence="15" key="1">
    <citation type="submission" date="2025-08" db="UniProtKB">
        <authorList>
            <consortium name="RefSeq"/>
        </authorList>
    </citation>
    <scope>IDENTIFICATION</scope>
</reference>
<dbReference type="GO" id="GO:0005524">
    <property type="term" value="F:ATP binding"/>
    <property type="evidence" value="ECO:0007669"/>
    <property type="project" value="UniProtKB-UniRule"/>
</dbReference>
<keyword evidence="12" id="KW-0472">Membrane</keyword>
<comment type="catalytic activity">
    <reaction evidence="7">
        <text>L-threonyl-[protein] + ATP = O-phospho-L-threonyl-[protein] + ADP + H(+)</text>
        <dbReference type="Rhea" id="RHEA:46608"/>
        <dbReference type="Rhea" id="RHEA-COMP:11060"/>
        <dbReference type="Rhea" id="RHEA-COMP:11605"/>
        <dbReference type="ChEBI" id="CHEBI:15378"/>
        <dbReference type="ChEBI" id="CHEBI:30013"/>
        <dbReference type="ChEBI" id="CHEBI:30616"/>
        <dbReference type="ChEBI" id="CHEBI:61977"/>
        <dbReference type="ChEBI" id="CHEBI:456216"/>
        <dbReference type="EC" id="2.7.11.1"/>
    </reaction>
</comment>
<evidence type="ECO:0000256" key="8">
    <source>
        <dbReference type="ARBA" id="ARBA00048679"/>
    </source>
</evidence>
<evidence type="ECO:0000256" key="1">
    <source>
        <dbReference type="ARBA" id="ARBA00012513"/>
    </source>
</evidence>
<evidence type="ECO:0000256" key="2">
    <source>
        <dbReference type="ARBA" id="ARBA00022527"/>
    </source>
</evidence>
<evidence type="ECO:0000256" key="3">
    <source>
        <dbReference type="ARBA" id="ARBA00022679"/>
    </source>
</evidence>
<dbReference type="GeneID" id="120278974"/>